<gene>
    <name evidence="2" type="ORF">NEZAVI_LOCUS7702</name>
</gene>
<dbReference type="EMBL" id="OV725080">
    <property type="protein sequence ID" value="CAH1397963.1"/>
    <property type="molecule type" value="Genomic_DNA"/>
</dbReference>
<proteinExistence type="predicted"/>
<dbReference type="Proteomes" id="UP001152798">
    <property type="component" value="Chromosome 4"/>
</dbReference>
<accession>A0A9P0H9A5</accession>
<reference evidence="2" key="1">
    <citation type="submission" date="2022-01" db="EMBL/GenBank/DDBJ databases">
        <authorList>
            <person name="King R."/>
        </authorList>
    </citation>
    <scope>NUCLEOTIDE SEQUENCE</scope>
</reference>
<feature type="signal peptide" evidence="1">
    <location>
        <begin position="1"/>
        <end position="26"/>
    </location>
</feature>
<dbReference type="AlphaFoldDB" id="A0A9P0H9A5"/>
<evidence type="ECO:0008006" key="4">
    <source>
        <dbReference type="Google" id="ProtNLM"/>
    </source>
</evidence>
<evidence type="ECO:0000313" key="2">
    <source>
        <dbReference type="EMBL" id="CAH1397963.1"/>
    </source>
</evidence>
<name>A0A9P0H9A5_NEZVI</name>
<sequence>MKHHIWKAVITGFICLSFSLHDHVAARNVDTSMITRMMATTYATPSEYAITDQKNNNPELAIGPSLSDDNKPSNCCQNAGWISEDEKLFVEEVGWIAVSGAERDFGGKHS</sequence>
<organism evidence="2 3">
    <name type="scientific">Nezara viridula</name>
    <name type="common">Southern green stink bug</name>
    <name type="synonym">Cimex viridulus</name>
    <dbReference type="NCBI Taxonomy" id="85310"/>
    <lineage>
        <taxon>Eukaryota</taxon>
        <taxon>Metazoa</taxon>
        <taxon>Ecdysozoa</taxon>
        <taxon>Arthropoda</taxon>
        <taxon>Hexapoda</taxon>
        <taxon>Insecta</taxon>
        <taxon>Pterygota</taxon>
        <taxon>Neoptera</taxon>
        <taxon>Paraneoptera</taxon>
        <taxon>Hemiptera</taxon>
        <taxon>Heteroptera</taxon>
        <taxon>Panheteroptera</taxon>
        <taxon>Pentatomomorpha</taxon>
        <taxon>Pentatomoidea</taxon>
        <taxon>Pentatomidae</taxon>
        <taxon>Pentatominae</taxon>
        <taxon>Nezara</taxon>
    </lineage>
</organism>
<feature type="chain" id="PRO_5040166802" description="Neuropeptide" evidence="1">
    <location>
        <begin position="27"/>
        <end position="110"/>
    </location>
</feature>
<protein>
    <recommendedName>
        <fullName evidence="4">Neuropeptide</fullName>
    </recommendedName>
</protein>
<evidence type="ECO:0000256" key="1">
    <source>
        <dbReference type="SAM" id="SignalP"/>
    </source>
</evidence>
<evidence type="ECO:0000313" key="3">
    <source>
        <dbReference type="Proteomes" id="UP001152798"/>
    </source>
</evidence>
<keyword evidence="3" id="KW-1185">Reference proteome</keyword>
<keyword evidence="1" id="KW-0732">Signal</keyword>